<keyword evidence="2" id="KW-1185">Reference proteome</keyword>
<evidence type="ECO:0000313" key="2">
    <source>
        <dbReference type="Proteomes" id="UP000717585"/>
    </source>
</evidence>
<dbReference type="Proteomes" id="UP000717585">
    <property type="component" value="Unassembled WGS sequence"/>
</dbReference>
<name>A0A8J6DZ55_9EUKA</name>
<dbReference type="EMBL" id="JAHDYR010000066">
    <property type="protein sequence ID" value="KAG9390263.1"/>
    <property type="molecule type" value="Genomic_DNA"/>
</dbReference>
<organism evidence="1 2">
    <name type="scientific">Carpediemonas membranifera</name>
    <dbReference type="NCBI Taxonomy" id="201153"/>
    <lineage>
        <taxon>Eukaryota</taxon>
        <taxon>Metamonada</taxon>
        <taxon>Carpediemonas-like organisms</taxon>
        <taxon>Carpediemonas</taxon>
    </lineage>
</organism>
<sequence length="877" mass="95349">MQKSEQTIEKTVNMLFGADNCHFAALPDENKPEALRSYVHSLFTTIEIDDEHLFYIKIEPLATIVRQNALIDALLDPFMSEGNFTALSEFLAVLAHSFRSYEDQLIYRSSTRVLLSLLARLDPLFDRHTETANVLKTLLVQSGMVWQIMSALVNGPVGSRKAYPPNPKDTFVIPCVCRLVAMFEEPVPNVEGEMVAVGPEGHERQYQSQTNAVGTEIIMKLWATVKERDSNFLKFHLLLGAVHVLTRARDRDMMVTTQLVVILDQLTNDVKIPVWRARGGEPKELLRPKSIRSKTAVSDATDELPSWVDTYDIPAKLLPRPGEPGCDASGNVPLATIAVLALDVVAAVWQDDRERHASTQPGKHDVVTEVNELGAADSKDHASWPEVFPGLNHIDLGGSIITRPPFTTRQFVRSVAPKHVPAILRDFHDQTVHRQNLHPAIRYLRALLLFTEDQGTGQAQVRRGLRQALAEAPTDAIRADIIKTFQVSVAFTPCDTMVQVFKDWLSELDVRKATLTLLRESLGVWSDMTPPDSHPMVQLMRPVREMIRANSTVDEVVEETGALLVEAATLPALDDDADLGFCIVAVKALAPASIETPLAEMPVVASTITSTVELLCQMDSWEDGARRTLGLQTMAAVLEAGLVSMVEAGQQGAWARLLLDQVVGNKVPGMMAVAVTETQLLAALLEALDADARRSLLESGMFEQLYQPKTEGAAGLIGWRSGFEGGIVALLGLLPVIFSDTATVTGSAWPAARTVAALTAITDNMKSVDKAPTREAAIRATLTLTGPALIGHIEAIQAGSAESQEAVLQLVQGLQERLDDEREALAVLACQALGQMIPVLGSQADGIRASVTTLRHAGKAGRPDLGQAAAAVFASMS</sequence>
<comment type="caution">
    <text evidence="1">The sequence shown here is derived from an EMBL/GenBank/DDBJ whole genome shotgun (WGS) entry which is preliminary data.</text>
</comment>
<proteinExistence type="predicted"/>
<evidence type="ECO:0000313" key="1">
    <source>
        <dbReference type="EMBL" id="KAG9390263.1"/>
    </source>
</evidence>
<gene>
    <name evidence="1" type="ORF">J8273_8303</name>
</gene>
<dbReference type="AlphaFoldDB" id="A0A8J6DZ55"/>
<protein>
    <submittedName>
        <fullName evidence="1">Uncharacterized protein</fullName>
    </submittedName>
</protein>
<reference evidence="1" key="1">
    <citation type="submission" date="2021-05" db="EMBL/GenBank/DDBJ databases">
        <title>A free-living protist that lacks canonical eukaryotic 1 DNA replication and segregation systems.</title>
        <authorList>
            <person name="Salas-Leiva D.E."/>
            <person name="Tromer E.C."/>
            <person name="Curtis B.A."/>
            <person name="Jerlstrom-Hultqvist J."/>
            <person name="Kolisko M."/>
            <person name="Yi Z."/>
            <person name="Salas-Leiva J.S."/>
            <person name="Gallot-Lavallee L."/>
            <person name="Kops G.J.P.L."/>
            <person name="Archibald J.M."/>
            <person name="Simpson A.G.B."/>
            <person name="Roger A.J."/>
        </authorList>
    </citation>
    <scope>NUCLEOTIDE SEQUENCE</scope>
    <source>
        <strain evidence="1">BICM</strain>
    </source>
</reference>
<accession>A0A8J6DZ55</accession>